<feature type="domain" description="Helicase C-terminal" evidence="9">
    <location>
        <begin position="262"/>
        <end position="407"/>
    </location>
</feature>
<dbReference type="Proteomes" id="UP001652628">
    <property type="component" value="Chromosome 3"/>
</dbReference>
<evidence type="ECO:0000256" key="3">
    <source>
        <dbReference type="ARBA" id="ARBA00022801"/>
    </source>
</evidence>
<dbReference type="GO" id="GO:0003724">
    <property type="term" value="F:RNA helicase activity"/>
    <property type="evidence" value="ECO:0007669"/>
    <property type="project" value="UniProtKB-EC"/>
</dbReference>
<feature type="compositionally biased region" description="Basic and acidic residues" evidence="7">
    <location>
        <begin position="450"/>
        <end position="461"/>
    </location>
</feature>
<feature type="compositionally biased region" description="Polar residues" evidence="7">
    <location>
        <begin position="938"/>
        <end position="961"/>
    </location>
</feature>
<keyword evidence="3" id="KW-0378">Hydrolase</keyword>
<dbReference type="AlphaFoldDB" id="A0AB39ZJE5"/>
<evidence type="ECO:0000259" key="10">
    <source>
        <dbReference type="PROSITE" id="PS51195"/>
    </source>
</evidence>
<dbReference type="PANTHER" id="PTHR47959:SF1">
    <property type="entry name" value="ATP-DEPENDENT RNA HELICASE DBPA"/>
    <property type="match status" value="1"/>
</dbReference>
<dbReference type="InterPro" id="IPR001650">
    <property type="entry name" value="Helicase_C-like"/>
</dbReference>
<dbReference type="GO" id="GO:0016787">
    <property type="term" value="F:hydrolase activity"/>
    <property type="evidence" value="ECO:0007669"/>
    <property type="project" value="UniProtKB-KW"/>
</dbReference>
<dbReference type="RefSeq" id="XP_016934866.3">
    <property type="nucleotide sequence ID" value="XM_017079377.4"/>
</dbReference>
<feature type="compositionally biased region" description="Polar residues" evidence="7">
    <location>
        <begin position="511"/>
        <end position="520"/>
    </location>
</feature>
<dbReference type="Pfam" id="PF00270">
    <property type="entry name" value="DEAD"/>
    <property type="match status" value="1"/>
</dbReference>
<dbReference type="SMART" id="SM00490">
    <property type="entry name" value="HELICc"/>
    <property type="match status" value="1"/>
</dbReference>
<dbReference type="GeneID" id="108013494"/>
<feature type="domain" description="DEAD-box RNA helicase Q" evidence="10">
    <location>
        <begin position="25"/>
        <end position="53"/>
    </location>
</feature>
<dbReference type="PROSITE" id="PS51194">
    <property type="entry name" value="HELICASE_CTER"/>
    <property type="match status" value="1"/>
</dbReference>
<feature type="compositionally biased region" description="Polar residues" evidence="7">
    <location>
        <begin position="629"/>
        <end position="641"/>
    </location>
</feature>
<feature type="compositionally biased region" description="Polar residues" evidence="7">
    <location>
        <begin position="1004"/>
        <end position="1015"/>
    </location>
</feature>
<dbReference type="InterPro" id="IPR014014">
    <property type="entry name" value="RNA_helicase_DEAD_Q_motif"/>
</dbReference>
<reference evidence="12" key="1">
    <citation type="submission" date="2025-08" db="UniProtKB">
        <authorList>
            <consortium name="RefSeq"/>
        </authorList>
    </citation>
    <scope>IDENTIFICATION</scope>
</reference>
<dbReference type="InterPro" id="IPR027417">
    <property type="entry name" value="P-loop_NTPase"/>
</dbReference>
<evidence type="ECO:0000256" key="5">
    <source>
        <dbReference type="ARBA" id="ARBA00022840"/>
    </source>
</evidence>
<organism evidence="11 12">
    <name type="scientific">Drosophila suzukii</name>
    <name type="common">Spotted-wing drosophila fruit fly</name>
    <dbReference type="NCBI Taxonomy" id="28584"/>
    <lineage>
        <taxon>Eukaryota</taxon>
        <taxon>Metazoa</taxon>
        <taxon>Ecdysozoa</taxon>
        <taxon>Arthropoda</taxon>
        <taxon>Hexapoda</taxon>
        <taxon>Insecta</taxon>
        <taxon>Pterygota</taxon>
        <taxon>Neoptera</taxon>
        <taxon>Endopterygota</taxon>
        <taxon>Diptera</taxon>
        <taxon>Brachycera</taxon>
        <taxon>Muscomorpha</taxon>
        <taxon>Ephydroidea</taxon>
        <taxon>Drosophilidae</taxon>
        <taxon>Drosophila</taxon>
        <taxon>Sophophora</taxon>
    </lineage>
</organism>
<feature type="compositionally biased region" description="Acidic residues" evidence="7">
    <location>
        <begin position="975"/>
        <end position="1002"/>
    </location>
</feature>
<dbReference type="EC" id="3.6.4.13" evidence="1"/>
<protein>
    <recommendedName>
        <fullName evidence="1">RNA helicase</fullName>
        <ecNumber evidence="1">3.6.4.13</ecNumber>
    </recommendedName>
</protein>
<feature type="region of interest" description="Disordered" evidence="7">
    <location>
        <begin position="893"/>
        <end position="1039"/>
    </location>
</feature>
<sequence>MERKMAHNLARGEQRSKDVEPGQVKTFEELHLSPKLLRGLKRHNFVTPTKIQAAAIPMALSNMDLLVQSKSGTGKTLIYVIAAMQGYRSGMTRPHALIVVPTRELAIQVQDTFFYLCEFFKDFHSAACIGGTDVSTDRKHIKKSRIIIGTPGRLWHLYQNRVLDVSKLALLVLDEADQLYQTKSLQDTVTQIIKVLPKNRQIIACSATYDQDLDERLAKIMNKPMLISNSERATVLLGIRQFVYELPPQHNSAEEMKAKLQVLGQIFNQLPYEQAVLFANSKMRADSYTNYLTSSGVECHLISGAMEQSERLNVFEGYRNFTMRTLVATDVISRGVDSSFANLVVNLDPPDSHVTYLHRIGRAGRFGSKCIAITFIASAKESQRFKEMSRKVATAWSVLEFPKEPMPKDFSFWDFDKYNFGYFIKEDNPLQEMPAKRLPPVKDNANNGDLGKDLDKPDVSPKKLPEALENCQKEEDAIKKTGELKTNPKTTQDDAKNIPEALENVKDNNQKGKPNTISNKETLDLENLPSTSQKNKKHNIKELKQVDKKIIKHSKSISPTEGKALNKQEKANKTLSPSKLFVDALTQIEKQTTEANEMQLTPVITVNEYFIDNYIDEGIKPTDDKENQPDNGTDSQLQTKNILSPEEMISPELTPTLTQEPSPTTVTPPAPPVNSINNKTYCLAAPTQTSSMTIQNMVISNTVDDASSISSDSMGCGYHSDKSYDTFYTTSDEELIWERLETKKKRLLKKSKGNRRLFLYKKSLPERNVNLKDKRKFKLKKIVEQNKLSLLPGTNLSHMLKKVKNRERVLQMLYDYSKKNNMNNAKVAKLLDNFYATMLELYNDNIMERNKQISESLKDDLVSLGRTPSQVSLIFEKPEPQNKLSVHVTHQMNIPPVPQAANDVRIESEPESESTDEYDEGEEVYIDEEESLSDEHNSSSGFVESNESASSGIDTSVYETESTGRSDNDSTSVFTEDDSGSEEDDSYDSTEEEVESAEEEEALSNISLAGSSIQGSVGEGNTAESSVDNSDDDSDDDSVTVTNVIPVQNATNNAQSLWQLTFNMQYQFIASHVANYLQNYY</sequence>
<feature type="region of interest" description="Disordered" evidence="7">
    <location>
        <begin position="502"/>
        <end position="548"/>
    </location>
</feature>
<dbReference type="GO" id="GO:0003676">
    <property type="term" value="F:nucleic acid binding"/>
    <property type="evidence" value="ECO:0007669"/>
    <property type="project" value="InterPro"/>
</dbReference>
<feature type="short sequence motif" description="Q motif" evidence="6">
    <location>
        <begin position="25"/>
        <end position="53"/>
    </location>
</feature>
<evidence type="ECO:0000256" key="2">
    <source>
        <dbReference type="ARBA" id="ARBA00022741"/>
    </source>
</evidence>
<evidence type="ECO:0000256" key="7">
    <source>
        <dbReference type="SAM" id="MobiDB-lite"/>
    </source>
</evidence>
<dbReference type="SUPFAM" id="SSF52540">
    <property type="entry name" value="P-loop containing nucleoside triphosphate hydrolases"/>
    <property type="match status" value="1"/>
</dbReference>
<dbReference type="InterPro" id="IPR050079">
    <property type="entry name" value="DEAD_box_RNA_helicase"/>
</dbReference>
<feature type="domain" description="Helicase ATP-binding" evidence="8">
    <location>
        <begin position="56"/>
        <end position="227"/>
    </location>
</feature>
<evidence type="ECO:0000256" key="1">
    <source>
        <dbReference type="ARBA" id="ARBA00012552"/>
    </source>
</evidence>
<evidence type="ECO:0000313" key="11">
    <source>
        <dbReference type="Proteomes" id="UP001652628"/>
    </source>
</evidence>
<keyword evidence="4 12" id="KW-0347">Helicase</keyword>
<dbReference type="PANTHER" id="PTHR47959">
    <property type="entry name" value="ATP-DEPENDENT RNA HELICASE RHLE-RELATED"/>
    <property type="match status" value="1"/>
</dbReference>
<dbReference type="Pfam" id="PF00271">
    <property type="entry name" value="Helicase_C"/>
    <property type="match status" value="1"/>
</dbReference>
<feature type="compositionally biased region" description="Basic and acidic residues" evidence="7">
    <location>
        <begin position="618"/>
        <end position="628"/>
    </location>
</feature>
<dbReference type="GO" id="GO:0005524">
    <property type="term" value="F:ATP binding"/>
    <property type="evidence" value="ECO:0007669"/>
    <property type="project" value="UniProtKB-KW"/>
</dbReference>
<dbReference type="PROSITE" id="PS51195">
    <property type="entry name" value="Q_MOTIF"/>
    <property type="match status" value="1"/>
</dbReference>
<accession>A0AB39ZJE5</accession>
<evidence type="ECO:0000313" key="12">
    <source>
        <dbReference type="RefSeq" id="XP_016934866.3"/>
    </source>
</evidence>
<feature type="region of interest" description="Disordered" evidence="7">
    <location>
        <begin position="438"/>
        <end position="461"/>
    </location>
</feature>
<feature type="region of interest" description="Disordered" evidence="7">
    <location>
        <begin position="618"/>
        <end position="641"/>
    </location>
</feature>
<feature type="compositionally biased region" description="Acidic residues" evidence="7">
    <location>
        <begin position="1029"/>
        <end position="1038"/>
    </location>
</feature>
<feature type="region of interest" description="Disordered" evidence="7">
    <location>
        <begin position="1"/>
        <end position="20"/>
    </location>
</feature>
<evidence type="ECO:0000259" key="8">
    <source>
        <dbReference type="PROSITE" id="PS51192"/>
    </source>
</evidence>
<dbReference type="Gene3D" id="3.40.50.300">
    <property type="entry name" value="P-loop containing nucleotide triphosphate hydrolases"/>
    <property type="match status" value="2"/>
</dbReference>
<keyword evidence="5" id="KW-0067">ATP-binding</keyword>
<evidence type="ECO:0000256" key="4">
    <source>
        <dbReference type="ARBA" id="ARBA00022806"/>
    </source>
</evidence>
<feature type="compositionally biased region" description="Acidic residues" evidence="7">
    <location>
        <begin position="909"/>
        <end position="932"/>
    </location>
</feature>
<dbReference type="CDD" id="cd18787">
    <property type="entry name" value="SF2_C_DEAD"/>
    <property type="match status" value="1"/>
</dbReference>
<dbReference type="SMART" id="SM00487">
    <property type="entry name" value="DEXDc"/>
    <property type="match status" value="1"/>
</dbReference>
<keyword evidence="11" id="KW-1185">Reference proteome</keyword>
<name>A0AB39ZJE5_DROSZ</name>
<evidence type="ECO:0000256" key="6">
    <source>
        <dbReference type="PROSITE-ProRule" id="PRU00552"/>
    </source>
</evidence>
<dbReference type="GO" id="GO:0005829">
    <property type="term" value="C:cytosol"/>
    <property type="evidence" value="ECO:0007669"/>
    <property type="project" value="TreeGrafter"/>
</dbReference>
<dbReference type="InterPro" id="IPR011545">
    <property type="entry name" value="DEAD/DEAH_box_helicase_dom"/>
</dbReference>
<keyword evidence="2" id="KW-0547">Nucleotide-binding</keyword>
<proteinExistence type="predicted"/>
<evidence type="ECO:0000259" key="9">
    <source>
        <dbReference type="PROSITE" id="PS51194"/>
    </source>
</evidence>
<feature type="region of interest" description="Disordered" evidence="7">
    <location>
        <begin position="653"/>
        <end position="673"/>
    </location>
</feature>
<dbReference type="InterPro" id="IPR014001">
    <property type="entry name" value="Helicase_ATP-bd"/>
</dbReference>
<dbReference type="PROSITE" id="PS51192">
    <property type="entry name" value="HELICASE_ATP_BIND_1"/>
    <property type="match status" value="1"/>
</dbReference>
<gene>
    <name evidence="12" type="primary">Gem3</name>
</gene>